<organism evidence="4 5">
    <name type="scientific">Paraphoma chrysanthemicola</name>
    <dbReference type="NCBI Taxonomy" id="798071"/>
    <lineage>
        <taxon>Eukaryota</taxon>
        <taxon>Fungi</taxon>
        <taxon>Dikarya</taxon>
        <taxon>Ascomycota</taxon>
        <taxon>Pezizomycotina</taxon>
        <taxon>Dothideomycetes</taxon>
        <taxon>Pleosporomycetidae</taxon>
        <taxon>Pleosporales</taxon>
        <taxon>Pleosporineae</taxon>
        <taxon>Phaeosphaeriaceae</taxon>
        <taxon>Paraphoma</taxon>
    </lineage>
</organism>
<dbReference type="Pfam" id="PF00144">
    <property type="entry name" value="Beta-lactamase"/>
    <property type="match status" value="1"/>
</dbReference>
<proteinExistence type="predicted"/>
<accession>A0A8K0VTQ9</accession>
<dbReference type="SUPFAM" id="SSF56601">
    <property type="entry name" value="beta-lactamase/transpeptidase-like"/>
    <property type="match status" value="1"/>
</dbReference>
<reference evidence="4" key="1">
    <citation type="journal article" date="2021" name="Nat. Commun.">
        <title>Genetic determinants of endophytism in the Arabidopsis root mycobiome.</title>
        <authorList>
            <person name="Mesny F."/>
            <person name="Miyauchi S."/>
            <person name="Thiergart T."/>
            <person name="Pickel B."/>
            <person name="Atanasova L."/>
            <person name="Karlsson M."/>
            <person name="Huettel B."/>
            <person name="Barry K.W."/>
            <person name="Haridas S."/>
            <person name="Chen C."/>
            <person name="Bauer D."/>
            <person name="Andreopoulos W."/>
            <person name="Pangilinan J."/>
            <person name="LaButti K."/>
            <person name="Riley R."/>
            <person name="Lipzen A."/>
            <person name="Clum A."/>
            <person name="Drula E."/>
            <person name="Henrissat B."/>
            <person name="Kohler A."/>
            <person name="Grigoriev I.V."/>
            <person name="Martin F.M."/>
            <person name="Hacquard S."/>
        </authorList>
    </citation>
    <scope>NUCLEOTIDE SEQUENCE</scope>
    <source>
        <strain evidence="4">MPI-SDFR-AT-0120</strain>
    </source>
</reference>
<dbReference type="Proteomes" id="UP000813461">
    <property type="component" value="Unassembled WGS sequence"/>
</dbReference>
<evidence type="ECO:0000313" key="4">
    <source>
        <dbReference type="EMBL" id="KAH7075050.1"/>
    </source>
</evidence>
<comment type="caution">
    <text evidence="4">The sequence shown here is derived from an EMBL/GenBank/DDBJ whole genome shotgun (WGS) entry which is preliminary data.</text>
</comment>
<dbReference type="Gene3D" id="3.40.710.10">
    <property type="entry name" value="DD-peptidase/beta-lactamase superfamily"/>
    <property type="match status" value="1"/>
</dbReference>
<dbReference type="AlphaFoldDB" id="A0A8K0VTQ9"/>
<keyword evidence="1" id="KW-0732">Signal</keyword>
<sequence>MNLISVCTISAVLAFATAVKGAACPPLGPVFPQPTNLVNSSAFQTALKNLTASLDLAFKTQNSSYGAFPASDTYSIQVFSSSDHASLWEYYRRGANLSTSSAPTINGDTVFRIGSASKLLAVYTLLVEAGDHVFADPVTKYVPELEGKDIWDDVTIGSITAHLAGIFPDVIDLSTSPLKNEGFQYPDAYPRLSADEEEPCQANITVCTRSKFLKSLESSRFSYLPNTTPAYSNGGFALLGYVIESITGKSFEDALKSALVEPLGLTHTTGMKPNVSHIGAIKFNESYSAWTFSLTGATAEGGIYSSANDLSAIGRSMLNSTLLSSNTTRGWLKPVTFTSSLTGAVGRPWEIFRAPIGPTSNNRVIDVYTKGGSLPSFETMLAVIPDFNVGFTILISTAENSGPNPAAELILDIILPVLDEVGRQNANATISGTYTATGSLNSSVTISSSPNNPGLSLDRWISNGTDMLMELDPSAAGMRLYPSNVDAGNSSLSAWKAEVNKKNTGPYGTCTGWFNIGRPEYGRYSLDDWVFTLASNGKAESLAIKAMKVVLNRSS</sequence>
<feature type="signal peptide" evidence="1">
    <location>
        <begin position="1"/>
        <end position="21"/>
    </location>
</feature>
<dbReference type="InterPro" id="IPR012338">
    <property type="entry name" value="Beta-lactam/transpept-like"/>
</dbReference>
<dbReference type="InterPro" id="IPR058664">
    <property type="entry name" value="ARB_00930-like_C"/>
</dbReference>
<dbReference type="InterPro" id="IPR001466">
    <property type="entry name" value="Beta-lactam-related"/>
</dbReference>
<evidence type="ECO:0000313" key="5">
    <source>
        <dbReference type="Proteomes" id="UP000813461"/>
    </source>
</evidence>
<feature type="chain" id="PRO_5035424003" evidence="1">
    <location>
        <begin position="22"/>
        <end position="555"/>
    </location>
</feature>
<evidence type="ECO:0000256" key="1">
    <source>
        <dbReference type="SAM" id="SignalP"/>
    </source>
</evidence>
<dbReference type="PANTHER" id="PTHR22935:SF97">
    <property type="entry name" value="BETA-LACTAMASE-RELATED DOMAIN-CONTAINING PROTEIN"/>
    <property type="match status" value="1"/>
</dbReference>
<dbReference type="OrthoDB" id="10250282at2759"/>
<keyword evidence="5" id="KW-1185">Reference proteome</keyword>
<dbReference type="EMBL" id="JAGMVJ010000020">
    <property type="protein sequence ID" value="KAH7075050.1"/>
    <property type="molecule type" value="Genomic_DNA"/>
</dbReference>
<dbReference type="InterPro" id="IPR051478">
    <property type="entry name" value="Beta-lactamase-like_AB/R"/>
</dbReference>
<feature type="domain" description="Beta-lactamase-like ARB-00930-like C-terminal" evidence="3">
    <location>
        <begin position="423"/>
        <end position="554"/>
    </location>
</feature>
<gene>
    <name evidence="4" type="ORF">FB567DRAFT_632620</name>
</gene>
<dbReference type="PANTHER" id="PTHR22935">
    <property type="entry name" value="PENICILLIN-BINDING PROTEIN"/>
    <property type="match status" value="1"/>
</dbReference>
<name>A0A8K0VTQ9_9PLEO</name>
<protein>
    <submittedName>
        <fullName evidence="4">Beta-lactamase/transpeptidase-like protein</fullName>
    </submittedName>
</protein>
<evidence type="ECO:0000259" key="3">
    <source>
        <dbReference type="Pfam" id="PF26335"/>
    </source>
</evidence>
<evidence type="ECO:0000259" key="2">
    <source>
        <dbReference type="Pfam" id="PF00144"/>
    </source>
</evidence>
<feature type="domain" description="Beta-lactamase-related" evidence="2">
    <location>
        <begin position="104"/>
        <end position="409"/>
    </location>
</feature>
<dbReference type="Pfam" id="PF26335">
    <property type="entry name" value="ARB_00930_C"/>
    <property type="match status" value="1"/>
</dbReference>